<keyword evidence="2" id="KW-1185">Reference proteome</keyword>
<organism evidence="1 2">
    <name type="scientific">Athelia psychrophila</name>
    <dbReference type="NCBI Taxonomy" id="1759441"/>
    <lineage>
        <taxon>Eukaryota</taxon>
        <taxon>Fungi</taxon>
        <taxon>Dikarya</taxon>
        <taxon>Basidiomycota</taxon>
        <taxon>Agaricomycotina</taxon>
        <taxon>Agaricomycetes</taxon>
        <taxon>Agaricomycetidae</taxon>
        <taxon>Atheliales</taxon>
        <taxon>Atheliaceae</taxon>
        <taxon>Athelia</taxon>
    </lineage>
</organism>
<evidence type="ECO:0000313" key="1">
    <source>
        <dbReference type="EMBL" id="KZP32323.1"/>
    </source>
</evidence>
<dbReference type="EMBL" id="KV417486">
    <property type="protein sequence ID" value="KZP32323.1"/>
    <property type="molecule type" value="Genomic_DNA"/>
</dbReference>
<gene>
    <name evidence="1" type="ORF">FIBSPDRAFT_944387</name>
</gene>
<name>A0A166V3T9_9AGAM</name>
<dbReference type="Proteomes" id="UP000076532">
    <property type="component" value="Unassembled WGS sequence"/>
</dbReference>
<sequence>MAINVEHNPPENEALSPTLCGVRSSLEAASNMSRAEDADAGFSEPFDIAADVQAQLAQTLIKTGELEKRASVMGLGMGGGLNAWKRMTAGIVWDSEGLKEEEDDAAEMSAEEEEAYKAKVREESLAKLMGGNQLTAVKEGDEDKEERISLKIPA</sequence>
<protein>
    <submittedName>
        <fullName evidence="1">Uncharacterized protein</fullName>
    </submittedName>
</protein>
<dbReference type="AlphaFoldDB" id="A0A166V3T9"/>
<evidence type="ECO:0000313" key="2">
    <source>
        <dbReference type="Proteomes" id="UP000076532"/>
    </source>
</evidence>
<proteinExistence type="predicted"/>
<accession>A0A166V3T9</accession>
<reference evidence="1 2" key="1">
    <citation type="journal article" date="2016" name="Mol. Biol. Evol.">
        <title>Comparative Genomics of Early-Diverging Mushroom-Forming Fungi Provides Insights into the Origins of Lignocellulose Decay Capabilities.</title>
        <authorList>
            <person name="Nagy L.G."/>
            <person name="Riley R."/>
            <person name="Tritt A."/>
            <person name="Adam C."/>
            <person name="Daum C."/>
            <person name="Floudas D."/>
            <person name="Sun H."/>
            <person name="Yadav J.S."/>
            <person name="Pangilinan J."/>
            <person name="Larsson K.H."/>
            <person name="Matsuura K."/>
            <person name="Barry K."/>
            <person name="Labutti K."/>
            <person name="Kuo R."/>
            <person name="Ohm R.A."/>
            <person name="Bhattacharya S.S."/>
            <person name="Shirouzu T."/>
            <person name="Yoshinaga Y."/>
            <person name="Martin F.M."/>
            <person name="Grigoriev I.V."/>
            <person name="Hibbett D.S."/>
        </authorList>
    </citation>
    <scope>NUCLEOTIDE SEQUENCE [LARGE SCALE GENOMIC DNA]</scope>
    <source>
        <strain evidence="1 2">CBS 109695</strain>
    </source>
</reference>